<dbReference type="Proteomes" id="UP000214355">
    <property type="component" value="Chromosome I"/>
</dbReference>
<keyword evidence="14 17" id="KW-0418">Kinase</keyword>
<feature type="binding site" evidence="19">
    <location>
        <position position="295"/>
    </location>
    <ligand>
        <name>phosphoenolpyruvate</name>
        <dbReference type="ChEBI" id="CHEBI:58702"/>
    </ligand>
</feature>
<dbReference type="RefSeq" id="WP_091282555.1">
    <property type="nucleotide sequence ID" value="NZ_JABAPH010000072.1"/>
</dbReference>
<dbReference type="GeneID" id="65344516"/>
<comment type="catalytic activity">
    <reaction evidence="1 17">
        <text>L-histidyl-[protein] + phosphoenolpyruvate = N(pros)-phospho-L-histidyl-[protein] + pyruvate</text>
        <dbReference type="Rhea" id="RHEA:23880"/>
        <dbReference type="Rhea" id="RHEA-COMP:9745"/>
        <dbReference type="Rhea" id="RHEA-COMP:9746"/>
        <dbReference type="ChEBI" id="CHEBI:15361"/>
        <dbReference type="ChEBI" id="CHEBI:29979"/>
        <dbReference type="ChEBI" id="CHEBI:58702"/>
        <dbReference type="ChEBI" id="CHEBI:64837"/>
        <dbReference type="EC" id="2.7.3.9"/>
    </reaction>
</comment>
<dbReference type="PRINTS" id="PR01736">
    <property type="entry name" value="PHPHTRNFRASE"/>
</dbReference>
<dbReference type="PANTHER" id="PTHR46244">
    <property type="entry name" value="PHOSPHOENOLPYRUVATE-PROTEIN PHOSPHOTRANSFERASE"/>
    <property type="match status" value="1"/>
</dbReference>
<dbReference type="InterPro" id="IPR008279">
    <property type="entry name" value="PEP-util_enz_mobile_dom"/>
</dbReference>
<organism evidence="24 25">
    <name type="scientific">Arcanobacterium phocae</name>
    <dbReference type="NCBI Taxonomy" id="131112"/>
    <lineage>
        <taxon>Bacteria</taxon>
        <taxon>Bacillati</taxon>
        <taxon>Actinomycetota</taxon>
        <taxon>Actinomycetes</taxon>
        <taxon>Actinomycetales</taxon>
        <taxon>Actinomycetaceae</taxon>
        <taxon>Arcanobacterium</taxon>
    </lineage>
</organism>
<evidence type="ECO:0000259" key="22">
    <source>
        <dbReference type="Pfam" id="PF02896"/>
    </source>
</evidence>
<dbReference type="SUPFAM" id="SSF51621">
    <property type="entry name" value="Phosphoenolpyruvate/pyruvate domain"/>
    <property type="match status" value="1"/>
</dbReference>
<accession>A0A1H2LFK4</accession>
<dbReference type="EC" id="2.7.3.9" evidence="6 17"/>
<evidence type="ECO:0000256" key="17">
    <source>
        <dbReference type="PIRNR" id="PIRNR000732"/>
    </source>
</evidence>
<evidence type="ECO:0000256" key="6">
    <source>
        <dbReference type="ARBA" id="ARBA00012232"/>
    </source>
</evidence>
<feature type="binding site" evidence="20">
    <location>
        <position position="420"/>
    </location>
    <ligand>
        <name>Mg(2+)</name>
        <dbReference type="ChEBI" id="CHEBI:18420"/>
    </ligand>
</feature>
<evidence type="ECO:0000256" key="3">
    <source>
        <dbReference type="ARBA" id="ARBA00002728"/>
    </source>
</evidence>
<dbReference type="GO" id="GO:0005737">
    <property type="term" value="C:cytoplasm"/>
    <property type="evidence" value="ECO:0007669"/>
    <property type="project" value="UniProtKB-SubCell"/>
</dbReference>
<feature type="active site" description="Proton donor" evidence="18">
    <location>
        <position position="491"/>
    </location>
</feature>
<keyword evidence="15 17" id="KW-0460">Magnesium</keyword>
<dbReference type="PIRSF" id="PIRSF000732">
    <property type="entry name" value="PTS_enzyme_I"/>
    <property type="match status" value="1"/>
</dbReference>
<comment type="cofactor">
    <cofactor evidence="2 17 20">
        <name>Mg(2+)</name>
        <dbReference type="ChEBI" id="CHEBI:18420"/>
    </cofactor>
</comment>
<dbReference type="EMBL" id="LT629804">
    <property type="protein sequence ID" value="SDU79186.1"/>
    <property type="molecule type" value="Genomic_DNA"/>
</dbReference>
<feature type="domain" description="PEP-utilising enzyme mobile" evidence="21">
    <location>
        <begin position="152"/>
        <end position="226"/>
    </location>
</feature>
<keyword evidence="11 17" id="KW-0808">Transferase</keyword>
<evidence type="ECO:0000256" key="7">
    <source>
        <dbReference type="ARBA" id="ARBA00016544"/>
    </source>
</evidence>
<dbReference type="OrthoDB" id="9765468at2"/>
<dbReference type="GO" id="GO:0016301">
    <property type="term" value="F:kinase activity"/>
    <property type="evidence" value="ECO:0007669"/>
    <property type="project" value="UniProtKB-KW"/>
</dbReference>
<feature type="domain" description="Phosphotransferase system enzyme I N-terminal" evidence="23">
    <location>
        <begin position="10"/>
        <end position="125"/>
    </location>
</feature>
<dbReference type="GO" id="GO:0008965">
    <property type="term" value="F:phosphoenolpyruvate-protein phosphotransferase activity"/>
    <property type="evidence" value="ECO:0007669"/>
    <property type="project" value="UniProtKB-EC"/>
</dbReference>
<dbReference type="GO" id="GO:0009401">
    <property type="term" value="P:phosphoenolpyruvate-dependent sugar phosphotransferase system"/>
    <property type="evidence" value="ECO:0007669"/>
    <property type="project" value="UniProtKB-KW"/>
</dbReference>
<evidence type="ECO:0000256" key="4">
    <source>
        <dbReference type="ARBA" id="ARBA00004496"/>
    </source>
</evidence>
<evidence type="ECO:0000256" key="18">
    <source>
        <dbReference type="PIRSR" id="PIRSR000732-1"/>
    </source>
</evidence>
<dbReference type="GO" id="GO:0046872">
    <property type="term" value="F:metal ion binding"/>
    <property type="evidence" value="ECO:0007669"/>
    <property type="project" value="UniProtKB-KW"/>
</dbReference>
<evidence type="ECO:0000259" key="21">
    <source>
        <dbReference type="Pfam" id="PF00391"/>
    </source>
</evidence>
<feature type="binding site" evidence="19">
    <location>
        <position position="331"/>
    </location>
    <ligand>
        <name>phosphoenolpyruvate</name>
        <dbReference type="ChEBI" id="CHEBI:58702"/>
    </ligand>
</feature>
<keyword evidence="25" id="KW-1185">Reference proteome</keyword>
<reference evidence="25" key="1">
    <citation type="submission" date="2016-10" db="EMBL/GenBank/DDBJ databases">
        <authorList>
            <person name="Varghese N."/>
            <person name="Submissions S."/>
        </authorList>
    </citation>
    <scope>NUCLEOTIDE SEQUENCE [LARGE SCALE GENOMIC DNA]</scope>
    <source>
        <strain evidence="25">DSM 10002</strain>
    </source>
</reference>
<evidence type="ECO:0000256" key="11">
    <source>
        <dbReference type="ARBA" id="ARBA00022679"/>
    </source>
</evidence>
<protein>
    <recommendedName>
        <fullName evidence="7 17">Phosphoenolpyruvate-protein phosphotransferase</fullName>
        <ecNumber evidence="6 17">2.7.3.9</ecNumber>
    </recommendedName>
    <alternativeName>
        <fullName evidence="16 17">Phosphotransferase system, enzyme I</fullName>
    </alternativeName>
</protein>
<evidence type="ECO:0000256" key="13">
    <source>
        <dbReference type="ARBA" id="ARBA00022723"/>
    </source>
</evidence>
<evidence type="ECO:0000256" key="19">
    <source>
        <dbReference type="PIRSR" id="PIRSR000732-2"/>
    </source>
</evidence>
<keyword evidence="13 17" id="KW-0479">Metal-binding</keyword>
<evidence type="ECO:0000256" key="9">
    <source>
        <dbReference type="ARBA" id="ARBA00022490"/>
    </source>
</evidence>
<dbReference type="Pfam" id="PF00391">
    <property type="entry name" value="PEP-utilizers"/>
    <property type="match status" value="1"/>
</dbReference>
<evidence type="ECO:0000256" key="1">
    <source>
        <dbReference type="ARBA" id="ARBA00000683"/>
    </source>
</evidence>
<evidence type="ECO:0000256" key="12">
    <source>
        <dbReference type="ARBA" id="ARBA00022683"/>
    </source>
</evidence>
<evidence type="ECO:0000256" key="5">
    <source>
        <dbReference type="ARBA" id="ARBA00007837"/>
    </source>
</evidence>
<dbReference type="Gene3D" id="3.20.20.60">
    <property type="entry name" value="Phosphoenolpyruvate-binding domains"/>
    <property type="match status" value="1"/>
</dbReference>
<dbReference type="InterPro" id="IPR000121">
    <property type="entry name" value="PEP_util_C"/>
</dbReference>
<evidence type="ECO:0000256" key="10">
    <source>
        <dbReference type="ARBA" id="ARBA00022597"/>
    </source>
</evidence>
<evidence type="ECO:0000256" key="16">
    <source>
        <dbReference type="ARBA" id="ARBA00033235"/>
    </source>
</evidence>
<dbReference type="Gene3D" id="3.50.30.10">
    <property type="entry name" value="Phosphohistidine domain"/>
    <property type="match status" value="1"/>
</dbReference>
<keyword evidence="8 17" id="KW-0813">Transport</keyword>
<feature type="binding site" evidence="20">
    <location>
        <position position="444"/>
    </location>
    <ligand>
        <name>Mg(2+)</name>
        <dbReference type="ChEBI" id="CHEBI:18420"/>
    </ligand>
</feature>
<feature type="domain" description="PEP-utilising enzyme C-terminal" evidence="22">
    <location>
        <begin position="261"/>
        <end position="527"/>
    </location>
</feature>
<dbReference type="SUPFAM" id="SSF47831">
    <property type="entry name" value="Enzyme I of the PEP:sugar phosphotransferase system HPr-binding (sub)domain"/>
    <property type="match status" value="1"/>
</dbReference>
<evidence type="ECO:0000259" key="23">
    <source>
        <dbReference type="Pfam" id="PF05524"/>
    </source>
</evidence>
<dbReference type="PANTHER" id="PTHR46244:SF3">
    <property type="entry name" value="PHOSPHOENOLPYRUVATE-PROTEIN PHOSPHOTRANSFERASE"/>
    <property type="match status" value="1"/>
</dbReference>
<feature type="binding site" evidence="19">
    <location>
        <begin position="443"/>
        <end position="444"/>
    </location>
    <ligand>
        <name>phosphoenolpyruvate</name>
        <dbReference type="ChEBI" id="CHEBI:58702"/>
    </ligand>
</feature>
<dbReference type="InterPro" id="IPR036618">
    <property type="entry name" value="PtsI_HPr-bd_sf"/>
</dbReference>
<evidence type="ECO:0000256" key="2">
    <source>
        <dbReference type="ARBA" id="ARBA00001946"/>
    </source>
</evidence>
<dbReference type="InterPro" id="IPR050499">
    <property type="entry name" value="PEP-utilizing_PTS_enzyme"/>
</dbReference>
<evidence type="ECO:0000256" key="8">
    <source>
        <dbReference type="ARBA" id="ARBA00022448"/>
    </source>
</evidence>
<dbReference type="Gene3D" id="1.10.274.10">
    <property type="entry name" value="PtsI, HPr-binding domain"/>
    <property type="match status" value="1"/>
</dbReference>
<gene>
    <name evidence="24" type="ORF">SAMN04489737_0778</name>
</gene>
<dbReference type="InterPro" id="IPR006318">
    <property type="entry name" value="PTS_EI-like"/>
</dbReference>
<comment type="subcellular location">
    <subcellularLocation>
        <location evidence="4 17">Cytoplasm</location>
    </subcellularLocation>
</comment>
<keyword evidence="9 17" id="KW-0963">Cytoplasm</keyword>
<keyword evidence="12 17" id="KW-0598">Phosphotransferase system</keyword>
<sequence length="566" mass="59611">MTVQHRVLLGIGVSAGTAYGPIAVVSPPPGIDPDEPATTDVEAATEIVSDALEQVAVMLLDRAERAPEKGQPILQATAKMARDRGLKKGIVKELKRGSGLTRAISDAIQKYVDMFTQLGGYMAERATDLYDVRDRAIAVVRNVPMPGIPELKEPSIIVARDLAPVETATLDPKLALGIAIEEGGPTSHTAILAAQLGIPAVVRVGNIVDYAISAQAEATTMALDGGVGEVIIAPTQGDVDLLAERSQRREAALAGSHGVGLTRDGHKVALLANIGTADDAERAAAYDVEGSGLFRTEFLFLGRESAPSVEEQTKVYTKVFQEFGRRRVTVRTLDAGADKPLKFADLGEEENPALGRRGIRLTRIREDLLDDQLAALAAAQQATAADVRVMAPMVATMEEAQWFADKARAAGLSSVGIMIEVPAAAINASTLLSIVDFASIGTNDLAQYTMAADRMQGELAGLLDVWQPAILRMIKLACQGGTATGKYVGVCGEAGGDPLLALVLTGLGVQSLSMAPSKVDAVRASLRLHDLSTCQQMAAFALDALTAKDARAAVEALVHPDVKYLM</sequence>
<dbReference type="Pfam" id="PF02896">
    <property type="entry name" value="PEP-utilizers_C"/>
    <property type="match status" value="1"/>
</dbReference>
<evidence type="ECO:0000256" key="14">
    <source>
        <dbReference type="ARBA" id="ARBA00022777"/>
    </source>
</evidence>
<keyword evidence="10 17" id="KW-0762">Sugar transport</keyword>
<dbReference type="InterPro" id="IPR040442">
    <property type="entry name" value="Pyrv_kinase-like_dom_sf"/>
</dbReference>
<dbReference type="InterPro" id="IPR024692">
    <property type="entry name" value="PTS_EI"/>
</dbReference>
<evidence type="ECO:0000256" key="20">
    <source>
        <dbReference type="PIRSR" id="PIRSR000732-3"/>
    </source>
</evidence>
<evidence type="ECO:0000313" key="24">
    <source>
        <dbReference type="EMBL" id="SDU79186.1"/>
    </source>
</evidence>
<comment type="similarity">
    <text evidence="5 17">Belongs to the PEP-utilizing enzyme family.</text>
</comment>
<dbReference type="AlphaFoldDB" id="A0A1H2LFK4"/>
<dbReference type="SUPFAM" id="SSF52009">
    <property type="entry name" value="Phosphohistidine domain"/>
    <property type="match status" value="1"/>
</dbReference>
<comment type="function">
    <text evidence="3 17">General (non sugar-specific) component of the phosphoenolpyruvate-dependent sugar phosphotransferase system (sugar PTS). This major carbohydrate active-transport system catalyzes the phosphorylation of incoming sugar substrates concomitantly with their translocation across the cell membrane. Enzyme I transfers the phosphoryl group from phosphoenolpyruvate (PEP) to the phosphoryl carrier protein (HPr).</text>
</comment>
<feature type="binding site" evidence="19">
    <location>
        <position position="454"/>
    </location>
    <ligand>
        <name>phosphoenolpyruvate</name>
        <dbReference type="ChEBI" id="CHEBI:58702"/>
    </ligand>
</feature>
<evidence type="ECO:0000313" key="25">
    <source>
        <dbReference type="Proteomes" id="UP000214355"/>
    </source>
</evidence>
<dbReference type="InterPro" id="IPR036637">
    <property type="entry name" value="Phosphohistidine_dom_sf"/>
</dbReference>
<dbReference type="NCBIfam" id="TIGR01417">
    <property type="entry name" value="PTS_I_fam"/>
    <property type="match status" value="1"/>
</dbReference>
<evidence type="ECO:0000256" key="15">
    <source>
        <dbReference type="ARBA" id="ARBA00022842"/>
    </source>
</evidence>
<name>A0A1H2LFK4_9ACTO</name>
<proteinExistence type="inferred from homology"/>
<dbReference type="STRING" id="131112.SAMN04489737_0778"/>
<dbReference type="InterPro" id="IPR015813">
    <property type="entry name" value="Pyrv/PenolPyrv_kinase-like_dom"/>
</dbReference>
<feature type="active site" description="Tele-phosphohistidine intermediate" evidence="18">
    <location>
        <position position="188"/>
    </location>
</feature>
<dbReference type="Pfam" id="PF05524">
    <property type="entry name" value="PEP-utilisers_N"/>
    <property type="match status" value="1"/>
</dbReference>
<dbReference type="InterPro" id="IPR008731">
    <property type="entry name" value="PTS_EIN"/>
</dbReference>